<dbReference type="AlphaFoldDB" id="A0A382V136"/>
<proteinExistence type="predicted"/>
<dbReference type="EMBL" id="UINC01148362">
    <property type="protein sequence ID" value="SVD40193.1"/>
    <property type="molecule type" value="Genomic_DNA"/>
</dbReference>
<reference evidence="1" key="1">
    <citation type="submission" date="2018-05" db="EMBL/GenBank/DDBJ databases">
        <authorList>
            <person name="Lanie J.A."/>
            <person name="Ng W.-L."/>
            <person name="Kazmierczak K.M."/>
            <person name="Andrzejewski T.M."/>
            <person name="Davidsen T.M."/>
            <person name="Wayne K.J."/>
            <person name="Tettelin H."/>
            <person name="Glass J.I."/>
            <person name="Rusch D."/>
            <person name="Podicherti R."/>
            <person name="Tsui H.-C.T."/>
            <person name="Winkler M.E."/>
        </authorList>
    </citation>
    <scope>NUCLEOTIDE SEQUENCE</scope>
</reference>
<gene>
    <name evidence="1" type="ORF">METZ01_LOCUS393047</name>
</gene>
<evidence type="ECO:0000313" key="1">
    <source>
        <dbReference type="EMBL" id="SVD40193.1"/>
    </source>
</evidence>
<name>A0A382V136_9ZZZZ</name>
<protein>
    <submittedName>
        <fullName evidence="1">Uncharacterized protein</fullName>
    </submittedName>
</protein>
<organism evidence="1">
    <name type="scientific">marine metagenome</name>
    <dbReference type="NCBI Taxonomy" id="408172"/>
    <lineage>
        <taxon>unclassified sequences</taxon>
        <taxon>metagenomes</taxon>
        <taxon>ecological metagenomes</taxon>
    </lineage>
</organism>
<sequence length="31" mass="3228">MGRGNSVVPIKNSSTEDAQLLPSAIAQTIND</sequence>
<accession>A0A382V136</accession>